<evidence type="ECO:0000313" key="11">
    <source>
        <dbReference type="RefSeq" id="XP_034084553.1"/>
    </source>
</evidence>
<keyword evidence="6" id="KW-0965">Cell junction</keyword>
<feature type="coiled-coil region" evidence="8">
    <location>
        <begin position="58"/>
        <end position="85"/>
    </location>
</feature>
<keyword evidence="10" id="KW-1185">Reference proteome</keyword>
<evidence type="ECO:0000256" key="7">
    <source>
        <dbReference type="ARBA" id="ARBA00023054"/>
    </source>
</evidence>
<evidence type="ECO:0000256" key="5">
    <source>
        <dbReference type="ARBA" id="ARBA00022473"/>
    </source>
</evidence>
<dbReference type="Proteomes" id="UP000515161">
    <property type="component" value="Unplaced"/>
</dbReference>
<dbReference type="GO" id="GO:0005912">
    <property type="term" value="C:adherens junction"/>
    <property type="evidence" value="ECO:0007669"/>
    <property type="project" value="UniProtKB-SubCell"/>
</dbReference>
<dbReference type="InterPro" id="IPR019359">
    <property type="entry name" value="CCDC85"/>
</dbReference>
<keyword evidence="5" id="KW-0217">Developmental protein</keyword>
<feature type="region of interest" description="Disordered" evidence="9">
    <location>
        <begin position="155"/>
        <end position="215"/>
    </location>
</feature>
<evidence type="ECO:0000256" key="2">
    <source>
        <dbReference type="ARBA" id="ARBA00004536"/>
    </source>
</evidence>
<evidence type="ECO:0000256" key="4">
    <source>
        <dbReference type="ARBA" id="ARBA00022427"/>
    </source>
</evidence>
<accession>A0A6P8VDH9</accession>
<proteinExistence type="inferred from homology"/>
<feature type="compositionally biased region" description="Polar residues" evidence="9">
    <location>
        <begin position="157"/>
        <end position="172"/>
    </location>
</feature>
<dbReference type="GeneID" id="117554291"/>
<reference evidence="11" key="1">
    <citation type="submission" date="2025-08" db="UniProtKB">
        <authorList>
            <consortium name="RefSeq"/>
        </authorList>
    </citation>
    <scope>IDENTIFICATION</scope>
</reference>
<dbReference type="RefSeq" id="XP_034084553.1">
    <property type="nucleotide sequence ID" value="XM_034228662.1"/>
</dbReference>
<protein>
    <submittedName>
        <fullName evidence="11">Coiled-coil domain-containing protein 85C-B isoform X3</fullName>
    </submittedName>
</protein>
<comment type="subcellular location">
    <subcellularLocation>
        <location evidence="2">Cell junction</location>
        <location evidence="2">Adherens junction</location>
    </subcellularLocation>
    <subcellularLocation>
        <location evidence="1">Cell junction</location>
        <location evidence="1">Tight junction</location>
    </subcellularLocation>
</comment>
<evidence type="ECO:0000256" key="6">
    <source>
        <dbReference type="ARBA" id="ARBA00022949"/>
    </source>
</evidence>
<dbReference type="PANTHER" id="PTHR13546">
    <property type="entry name" value="RE60986P"/>
    <property type="match status" value="1"/>
</dbReference>
<evidence type="ECO:0000256" key="8">
    <source>
        <dbReference type="SAM" id="Coils"/>
    </source>
</evidence>
<dbReference type="PANTHER" id="PTHR13546:SF14">
    <property type="entry name" value="COILED-COIL DOMAIN-CONTAINING PROTEIN 85C"/>
    <property type="match status" value="1"/>
</dbReference>
<evidence type="ECO:0000256" key="3">
    <source>
        <dbReference type="ARBA" id="ARBA00009052"/>
    </source>
</evidence>
<evidence type="ECO:0000256" key="1">
    <source>
        <dbReference type="ARBA" id="ARBA00004435"/>
    </source>
</evidence>
<organism evidence="10 11">
    <name type="scientific">Gymnodraco acuticeps</name>
    <name type="common">Antarctic dragonfish</name>
    <dbReference type="NCBI Taxonomy" id="8218"/>
    <lineage>
        <taxon>Eukaryota</taxon>
        <taxon>Metazoa</taxon>
        <taxon>Chordata</taxon>
        <taxon>Craniata</taxon>
        <taxon>Vertebrata</taxon>
        <taxon>Euteleostomi</taxon>
        <taxon>Actinopterygii</taxon>
        <taxon>Neopterygii</taxon>
        <taxon>Teleostei</taxon>
        <taxon>Neoteleostei</taxon>
        <taxon>Acanthomorphata</taxon>
        <taxon>Eupercaria</taxon>
        <taxon>Perciformes</taxon>
        <taxon>Notothenioidei</taxon>
        <taxon>Bathydraconidae</taxon>
        <taxon>Gymnodraco</taxon>
    </lineage>
</organism>
<name>A0A6P8VDH9_GYMAC</name>
<keyword evidence="4" id="KW-0796">Tight junction</keyword>
<dbReference type="GO" id="GO:0005923">
    <property type="term" value="C:bicellular tight junction"/>
    <property type="evidence" value="ECO:0007669"/>
    <property type="project" value="UniProtKB-SubCell"/>
</dbReference>
<feature type="compositionally biased region" description="Low complexity" evidence="9">
    <location>
        <begin position="177"/>
        <end position="195"/>
    </location>
</feature>
<dbReference type="AlphaFoldDB" id="A0A6P8VDH9"/>
<keyword evidence="7 8" id="KW-0175">Coiled coil</keyword>
<comment type="similarity">
    <text evidence="3">Belongs to the CCDC85 family.</text>
</comment>
<gene>
    <name evidence="11" type="primary">ccdc85cb</name>
</gene>
<evidence type="ECO:0000256" key="9">
    <source>
        <dbReference type="SAM" id="MobiDB-lite"/>
    </source>
</evidence>
<evidence type="ECO:0000313" key="10">
    <source>
        <dbReference type="Proteomes" id="UP000515161"/>
    </source>
</evidence>
<dbReference type="CTD" id="436901"/>
<dbReference type="Pfam" id="PF10226">
    <property type="entry name" value="CCDC85"/>
    <property type="match status" value="1"/>
</dbReference>
<sequence length="394" mass="44456">MAKNPSEGAKGEVSQMTDEEVLRFSKEELVRRLRKVDGEKMNLMIDHGNMMKDINRRLQVHLHEIRSLKEINQKLQDDNHELRELCCFLDDDRQKGKKLSREWQRFGRFTASNIWKEVGNYMMKLKELEANQDTVLRENSELKEIILMLDEERNGAGSRSSIDSQSSLTNLNGGTGTVRDVGDGSSTSSTGSAGSPDHHNHNHIHKPATESSKLGTTIRRSMDDLSAPHHHRSIPNGLNDSSTNYIRQLESKVRILEDDNTKLLTQQCNPGDLRALRKGMTLYHSESQLSSLPQRQDAMHMGTGRLPTSESSPATGYLSCAQKPEAVVHAMKVLEVHENLDKQVPEDYEDDLSEKEKAIVREMCNVVWRKLGDAAGSKLSIRQHLSGNQFKGPL</sequence>